<organism evidence="14 15">
    <name type="scientific">Apatococcus fuscideae</name>
    <dbReference type="NCBI Taxonomy" id="2026836"/>
    <lineage>
        <taxon>Eukaryota</taxon>
        <taxon>Viridiplantae</taxon>
        <taxon>Chlorophyta</taxon>
        <taxon>core chlorophytes</taxon>
        <taxon>Trebouxiophyceae</taxon>
        <taxon>Chlorellales</taxon>
        <taxon>Chlorellaceae</taxon>
        <taxon>Apatococcus</taxon>
    </lineage>
</organism>
<reference evidence="14 15" key="1">
    <citation type="journal article" date="2024" name="Nat. Commun.">
        <title>Phylogenomics reveals the evolutionary origins of lichenization in chlorophyte algae.</title>
        <authorList>
            <person name="Puginier C."/>
            <person name="Libourel C."/>
            <person name="Otte J."/>
            <person name="Skaloud P."/>
            <person name="Haon M."/>
            <person name="Grisel S."/>
            <person name="Petersen M."/>
            <person name="Berrin J.G."/>
            <person name="Delaux P.M."/>
            <person name="Dal Grande F."/>
            <person name="Keller J."/>
        </authorList>
    </citation>
    <scope>NUCLEOTIDE SEQUENCE [LARGE SCALE GENOMIC DNA]</scope>
    <source>
        <strain evidence="14 15">SAG 2523</strain>
    </source>
</reference>
<keyword evidence="7" id="KW-0547">Nucleotide-binding</keyword>
<keyword evidence="10" id="KW-0460">Magnesium</keyword>
<dbReference type="SUPFAM" id="SSF51621">
    <property type="entry name" value="Phosphoenolpyruvate/pyruvate domain"/>
    <property type="match status" value="1"/>
</dbReference>
<dbReference type="FunFam" id="2.40.33.10:FF:000001">
    <property type="entry name" value="Pyruvate kinase"/>
    <property type="match status" value="1"/>
</dbReference>
<keyword evidence="6" id="KW-0479">Metal-binding</keyword>
<dbReference type="GO" id="GO:0030955">
    <property type="term" value="F:potassium ion binding"/>
    <property type="evidence" value="ECO:0007669"/>
    <property type="project" value="InterPro"/>
</dbReference>
<name>A0AAW1S8P2_9CHLO</name>
<evidence type="ECO:0000256" key="5">
    <source>
        <dbReference type="ARBA" id="ARBA00022679"/>
    </source>
</evidence>
<keyword evidence="8" id="KW-0418">Kinase</keyword>
<dbReference type="AlphaFoldDB" id="A0AAW1S8P2"/>
<evidence type="ECO:0000313" key="15">
    <source>
        <dbReference type="Proteomes" id="UP001485043"/>
    </source>
</evidence>
<dbReference type="GO" id="GO:0016301">
    <property type="term" value="F:kinase activity"/>
    <property type="evidence" value="ECO:0007669"/>
    <property type="project" value="UniProtKB-KW"/>
</dbReference>
<keyword evidence="9" id="KW-0067">ATP-binding</keyword>
<dbReference type="InterPro" id="IPR011037">
    <property type="entry name" value="Pyrv_Knase-like_insert_dom_sf"/>
</dbReference>
<sequence>MVQLGLEAVLAGVPQGYCKTKVVCTLGPKSRSVPILEELLKAGMNVARFNFSHGSHEYHQDTLDALRTAMKNTRIMCAVMLDTKGPEIRTGFLKNPDQPVKLTAGKEITITTDYEHKGDESMISCSYKKLPVDMKPGMQILCADGSIVMETISADPKAGTVRARCMNNASLG</sequence>
<dbReference type="SUPFAM" id="SSF50800">
    <property type="entry name" value="PK beta-barrel domain-like"/>
    <property type="match status" value="1"/>
</dbReference>
<evidence type="ECO:0000256" key="2">
    <source>
        <dbReference type="ARBA" id="ARBA00004997"/>
    </source>
</evidence>
<dbReference type="InterPro" id="IPR015806">
    <property type="entry name" value="Pyrv_Knase_insert_dom_sf"/>
</dbReference>
<evidence type="ECO:0000256" key="9">
    <source>
        <dbReference type="ARBA" id="ARBA00022840"/>
    </source>
</evidence>
<dbReference type="Gene3D" id="3.20.20.60">
    <property type="entry name" value="Phosphoenolpyruvate-binding domains"/>
    <property type="match status" value="1"/>
</dbReference>
<dbReference type="InterPro" id="IPR015793">
    <property type="entry name" value="Pyrv_Knase_brl"/>
</dbReference>
<gene>
    <name evidence="14" type="ORF">WJX84_005253</name>
</gene>
<comment type="cofactor">
    <cofactor evidence="1">
        <name>K(+)</name>
        <dbReference type="ChEBI" id="CHEBI:29103"/>
    </cofactor>
</comment>
<dbReference type="InterPro" id="IPR040442">
    <property type="entry name" value="Pyrv_kinase-like_dom_sf"/>
</dbReference>
<dbReference type="PANTHER" id="PTHR11817">
    <property type="entry name" value="PYRUVATE KINASE"/>
    <property type="match status" value="1"/>
</dbReference>
<dbReference type="GO" id="GO:0004743">
    <property type="term" value="F:pyruvate kinase activity"/>
    <property type="evidence" value="ECO:0007669"/>
    <property type="project" value="UniProtKB-EC"/>
</dbReference>
<evidence type="ECO:0000256" key="8">
    <source>
        <dbReference type="ARBA" id="ARBA00022777"/>
    </source>
</evidence>
<keyword evidence="12" id="KW-0670">Pyruvate</keyword>
<dbReference type="Proteomes" id="UP001485043">
    <property type="component" value="Unassembled WGS sequence"/>
</dbReference>
<dbReference type="EMBL" id="JALJOV010001734">
    <property type="protein sequence ID" value="KAK9842151.1"/>
    <property type="molecule type" value="Genomic_DNA"/>
</dbReference>
<proteinExistence type="inferred from homology"/>
<dbReference type="InterPro" id="IPR015813">
    <property type="entry name" value="Pyrv/PenolPyrv_kinase-like_dom"/>
</dbReference>
<dbReference type="GO" id="GO:0005524">
    <property type="term" value="F:ATP binding"/>
    <property type="evidence" value="ECO:0007669"/>
    <property type="project" value="UniProtKB-KW"/>
</dbReference>
<accession>A0AAW1S8P2</accession>
<protein>
    <recommendedName>
        <fullName evidence="4">pyruvate kinase</fullName>
        <ecNumber evidence="4">2.7.1.40</ecNumber>
    </recommendedName>
</protein>
<evidence type="ECO:0000256" key="3">
    <source>
        <dbReference type="ARBA" id="ARBA00008663"/>
    </source>
</evidence>
<evidence type="ECO:0000256" key="6">
    <source>
        <dbReference type="ARBA" id="ARBA00022723"/>
    </source>
</evidence>
<keyword evidence="15" id="KW-1185">Reference proteome</keyword>
<dbReference type="Pfam" id="PF00224">
    <property type="entry name" value="PK"/>
    <property type="match status" value="1"/>
</dbReference>
<dbReference type="InterPro" id="IPR001697">
    <property type="entry name" value="Pyr_Knase"/>
</dbReference>
<evidence type="ECO:0000256" key="10">
    <source>
        <dbReference type="ARBA" id="ARBA00022842"/>
    </source>
</evidence>
<keyword evidence="11" id="KW-0324">Glycolysis</keyword>
<comment type="caution">
    <text evidence="14">The sequence shown here is derived from an EMBL/GenBank/DDBJ whole genome shotgun (WGS) entry which is preliminary data.</text>
</comment>
<dbReference type="EC" id="2.7.1.40" evidence="4"/>
<dbReference type="Gene3D" id="2.40.33.10">
    <property type="entry name" value="PK beta-barrel domain-like"/>
    <property type="match status" value="1"/>
</dbReference>
<keyword evidence="5" id="KW-0808">Transferase</keyword>
<evidence type="ECO:0000259" key="13">
    <source>
        <dbReference type="Pfam" id="PF00224"/>
    </source>
</evidence>
<feature type="domain" description="Pyruvate kinase barrel" evidence="13">
    <location>
        <begin position="19"/>
        <end position="172"/>
    </location>
</feature>
<comment type="similarity">
    <text evidence="3">Belongs to the pyruvate kinase family.</text>
</comment>
<evidence type="ECO:0000256" key="4">
    <source>
        <dbReference type="ARBA" id="ARBA00012142"/>
    </source>
</evidence>
<comment type="pathway">
    <text evidence="2">Carbohydrate degradation; glycolysis; pyruvate from D-glyceraldehyde 3-phosphate: step 5/5.</text>
</comment>
<dbReference type="GO" id="GO:0000287">
    <property type="term" value="F:magnesium ion binding"/>
    <property type="evidence" value="ECO:0007669"/>
    <property type="project" value="InterPro"/>
</dbReference>
<evidence type="ECO:0000256" key="7">
    <source>
        <dbReference type="ARBA" id="ARBA00022741"/>
    </source>
</evidence>
<evidence type="ECO:0000256" key="11">
    <source>
        <dbReference type="ARBA" id="ARBA00023152"/>
    </source>
</evidence>
<evidence type="ECO:0000313" key="14">
    <source>
        <dbReference type="EMBL" id="KAK9842151.1"/>
    </source>
</evidence>
<evidence type="ECO:0000256" key="12">
    <source>
        <dbReference type="ARBA" id="ARBA00023317"/>
    </source>
</evidence>
<evidence type="ECO:0000256" key="1">
    <source>
        <dbReference type="ARBA" id="ARBA00001958"/>
    </source>
</evidence>